<evidence type="ECO:0000313" key="10">
    <source>
        <dbReference type="Proteomes" id="UP000507470"/>
    </source>
</evidence>
<gene>
    <name evidence="9" type="ORF">MCOR_58395</name>
</gene>
<dbReference type="CDD" id="cd19051">
    <property type="entry name" value="LGIC_TM_cation"/>
    <property type="match status" value="1"/>
</dbReference>
<dbReference type="PRINTS" id="PR00252">
    <property type="entry name" value="NRIONCHANNEL"/>
</dbReference>
<sequence>MFVDVLLVCLIFRILNVTVCQDIDNYEKLYNDLFNNQYNPDLKPVSNGTKNMTITIAFFNLGLNHFDEVNGILSVSGGLEISWFDNSLKWNPKDYNGISEMLVSKSVVWLPQVTLMTDAQQLQPFGANCLLKILIRHDGFIYWTPADIINSKCAANIRKFPYDEQECSILFMAWDITWKTHLQPASIPYNDFYEKKHPDWNTKSVISRQGKVVGNTYEFVFKIKREPLYYNILVFLPVALLSLLNPLVFLLPHECGERLGYGITILLSFVIFLTLASDKIPATSNPISFLIIFIIMVFVASAVITLLNIINVYLFYKSDYELKGFFKHIYIIFKKRRKNQVFPVEKYTVNYKNIAIGLDRFCFVLSYIAMLSFITVYFIVLQY</sequence>
<dbReference type="Pfam" id="PF02932">
    <property type="entry name" value="Neur_chan_memb"/>
    <property type="match status" value="1"/>
</dbReference>
<protein>
    <recommendedName>
        <fullName evidence="11">CHRNN</fullName>
    </recommendedName>
</protein>
<keyword evidence="4 5" id="KW-0472">Membrane</keyword>
<reference evidence="9 10" key="1">
    <citation type="submission" date="2020-06" db="EMBL/GenBank/DDBJ databases">
        <authorList>
            <person name="Li R."/>
            <person name="Bekaert M."/>
        </authorList>
    </citation>
    <scope>NUCLEOTIDE SEQUENCE [LARGE SCALE GENOMIC DNA]</scope>
    <source>
        <strain evidence="10">wild</strain>
    </source>
</reference>
<dbReference type="GO" id="GO:0005230">
    <property type="term" value="F:extracellular ligand-gated monoatomic ion channel activity"/>
    <property type="evidence" value="ECO:0007669"/>
    <property type="project" value="InterPro"/>
</dbReference>
<dbReference type="AlphaFoldDB" id="A0A6J8F189"/>
<evidence type="ECO:0000256" key="2">
    <source>
        <dbReference type="ARBA" id="ARBA00022692"/>
    </source>
</evidence>
<comment type="subcellular location">
    <subcellularLocation>
        <location evidence="1">Membrane</location>
        <topology evidence="1">Multi-pass membrane protein</topology>
    </subcellularLocation>
</comment>
<accession>A0A6J8F189</accession>
<dbReference type="InterPro" id="IPR006202">
    <property type="entry name" value="Neur_chan_lig-bd"/>
</dbReference>
<dbReference type="Proteomes" id="UP000507470">
    <property type="component" value="Unassembled WGS sequence"/>
</dbReference>
<feature type="transmembrane region" description="Helical" evidence="5">
    <location>
        <begin position="259"/>
        <end position="277"/>
    </location>
</feature>
<proteinExistence type="predicted"/>
<dbReference type="InterPro" id="IPR006029">
    <property type="entry name" value="Neurotrans-gated_channel_TM"/>
</dbReference>
<dbReference type="EMBL" id="CACVKT020010445">
    <property type="protein sequence ID" value="CAC5426709.1"/>
    <property type="molecule type" value="Genomic_DNA"/>
</dbReference>
<feature type="transmembrane region" description="Helical" evidence="5">
    <location>
        <begin position="361"/>
        <end position="380"/>
    </location>
</feature>
<dbReference type="InterPro" id="IPR036719">
    <property type="entry name" value="Neuro-gated_channel_TM_sf"/>
</dbReference>
<dbReference type="InterPro" id="IPR038050">
    <property type="entry name" value="Neuro_actylchol_rec"/>
</dbReference>
<keyword evidence="3 5" id="KW-1133">Transmembrane helix</keyword>
<evidence type="ECO:0000259" key="8">
    <source>
        <dbReference type="Pfam" id="PF02932"/>
    </source>
</evidence>
<dbReference type="PANTHER" id="PTHR18945">
    <property type="entry name" value="NEUROTRANSMITTER GATED ION CHANNEL"/>
    <property type="match status" value="1"/>
</dbReference>
<dbReference type="InterPro" id="IPR006201">
    <property type="entry name" value="Neur_channel"/>
</dbReference>
<dbReference type="Gene3D" id="2.70.170.10">
    <property type="entry name" value="Neurotransmitter-gated ion-channel ligand-binding domain"/>
    <property type="match status" value="1"/>
</dbReference>
<feature type="signal peptide" evidence="6">
    <location>
        <begin position="1"/>
        <end position="20"/>
    </location>
</feature>
<keyword evidence="6" id="KW-0732">Signal</keyword>
<dbReference type="SUPFAM" id="SSF90112">
    <property type="entry name" value="Neurotransmitter-gated ion-channel transmembrane pore"/>
    <property type="match status" value="1"/>
</dbReference>
<evidence type="ECO:0000256" key="5">
    <source>
        <dbReference type="SAM" id="Phobius"/>
    </source>
</evidence>
<evidence type="ECO:0000256" key="6">
    <source>
        <dbReference type="SAM" id="SignalP"/>
    </source>
</evidence>
<dbReference type="CDD" id="cd18989">
    <property type="entry name" value="LGIC_ECD_cation"/>
    <property type="match status" value="1"/>
</dbReference>
<dbReference type="GO" id="GO:0016020">
    <property type="term" value="C:membrane"/>
    <property type="evidence" value="ECO:0007669"/>
    <property type="project" value="UniProtKB-SubCell"/>
</dbReference>
<dbReference type="Gene3D" id="1.20.58.390">
    <property type="entry name" value="Neurotransmitter-gated ion-channel transmembrane domain"/>
    <property type="match status" value="1"/>
</dbReference>
<dbReference type="OrthoDB" id="6089445at2759"/>
<evidence type="ECO:0000313" key="9">
    <source>
        <dbReference type="EMBL" id="CAC5426709.1"/>
    </source>
</evidence>
<feature type="transmembrane region" description="Helical" evidence="5">
    <location>
        <begin position="289"/>
        <end position="316"/>
    </location>
</feature>
<feature type="domain" description="Neurotransmitter-gated ion-channel ligand-binding" evidence="7">
    <location>
        <begin position="27"/>
        <end position="197"/>
    </location>
</feature>
<evidence type="ECO:0008006" key="11">
    <source>
        <dbReference type="Google" id="ProtNLM"/>
    </source>
</evidence>
<keyword evidence="10" id="KW-1185">Reference proteome</keyword>
<evidence type="ECO:0000256" key="4">
    <source>
        <dbReference type="ARBA" id="ARBA00023136"/>
    </source>
</evidence>
<evidence type="ECO:0000256" key="3">
    <source>
        <dbReference type="ARBA" id="ARBA00022989"/>
    </source>
</evidence>
<dbReference type="SUPFAM" id="SSF63712">
    <property type="entry name" value="Nicotinic receptor ligand binding domain-like"/>
    <property type="match status" value="1"/>
</dbReference>
<keyword evidence="2 5" id="KW-0812">Transmembrane</keyword>
<dbReference type="InterPro" id="IPR036734">
    <property type="entry name" value="Neur_chan_lig-bd_sf"/>
</dbReference>
<name>A0A6J8F189_MYTCO</name>
<feature type="transmembrane region" description="Helical" evidence="5">
    <location>
        <begin position="228"/>
        <end position="252"/>
    </location>
</feature>
<dbReference type="GO" id="GO:0004888">
    <property type="term" value="F:transmembrane signaling receptor activity"/>
    <property type="evidence" value="ECO:0007669"/>
    <property type="project" value="InterPro"/>
</dbReference>
<evidence type="ECO:0000256" key="1">
    <source>
        <dbReference type="ARBA" id="ARBA00004141"/>
    </source>
</evidence>
<organism evidence="9 10">
    <name type="scientific">Mytilus coruscus</name>
    <name type="common">Sea mussel</name>
    <dbReference type="NCBI Taxonomy" id="42192"/>
    <lineage>
        <taxon>Eukaryota</taxon>
        <taxon>Metazoa</taxon>
        <taxon>Spiralia</taxon>
        <taxon>Lophotrochozoa</taxon>
        <taxon>Mollusca</taxon>
        <taxon>Bivalvia</taxon>
        <taxon>Autobranchia</taxon>
        <taxon>Pteriomorphia</taxon>
        <taxon>Mytilida</taxon>
        <taxon>Mytiloidea</taxon>
        <taxon>Mytilidae</taxon>
        <taxon>Mytilinae</taxon>
        <taxon>Mytilus</taxon>
    </lineage>
</organism>
<feature type="domain" description="Neurotransmitter-gated ion-channel transmembrane" evidence="8">
    <location>
        <begin position="236"/>
        <end position="313"/>
    </location>
</feature>
<feature type="chain" id="PRO_5027035365" description="CHRNN" evidence="6">
    <location>
        <begin position="21"/>
        <end position="383"/>
    </location>
</feature>
<dbReference type="Pfam" id="PF02931">
    <property type="entry name" value="Neur_chan_LBD"/>
    <property type="match status" value="1"/>
</dbReference>
<evidence type="ECO:0000259" key="7">
    <source>
        <dbReference type="Pfam" id="PF02931"/>
    </source>
</evidence>